<dbReference type="Pfam" id="PF00335">
    <property type="entry name" value="Tetraspanin"/>
    <property type="match status" value="1"/>
</dbReference>
<proteinExistence type="predicted"/>
<dbReference type="GO" id="GO:0005886">
    <property type="term" value="C:plasma membrane"/>
    <property type="evidence" value="ECO:0007669"/>
    <property type="project" value="TreeGrafter"/>
</dbReference>
<feature type="transmembrane region" description="Helical" evidence="5">
    <location>
        <begin position="85"/>
        <end position="105"/>
    </location>
</feature>
<reference evidence="6 7" key="1">
    <citation type="journal article" date="2016" name="Genome Biol. Evol.">
        <title>Gene Family Evolution Reflects Adaptation to Soil Environmental Stressors in the Genome of the Collembolan Orchesella cincta.</title>
        <authorList>
            <person name="Faddeeva-Vakhrusheva A."/>
            <person name="Derks M.F."/>
            <person name="Anvar S.Y."/>
            <person name="Agamennone V."/>
            <person name="Suring W."/>
            <person name="Smit S."/>
            <person name="van Straalen N.M."/>
            <person name="Roelofs D."/>
        </authorList>
    </citation>
    <scope>NUCLEOTIDE SEQUENCE [LARGE SCALE GENOMIC DNA]</scope>
    <source>
        <tissue evidence="6">Mixed pool</tissue>
    </source>
</reference>
<keyword evidence="2 5" id="KW-0812">Transmembrane</keyword>
<dbReference type="PANTHER" id="PTHR19282:SF562">
    <property type="entry name" value="AT12771P-RELATED"/>
    <property type="match status" value="1"/>
</dbReference>
<comment type="subcellular location">
    <subcellularLocation>
        <location evidence="1">Membrane</location>
        <topology evidence="1">Multi-pass membrane protein</topology>
    </subcellularLocation>
</comment>
<keyword evidence="7" id="KW-1185">Reference proteome</keyword>
<dbReference type="Gene3D" id="1.10.1450.10">
    <property type="entry name" value="Tetraspanin"/>
    <property type="match status" value="1"/>
</dbReference>
<evidence type="ECO:0000256" key="1">
    <source>
        <dbReference type="ARBA" id="ARBA00004141"/>
    </source>
</evidence>
<feature type="transmembrane region" description="Helical" evidence="5">
    <location>
        <begin position="215"/>
        <end position="243"/>
    </location>
</feature>
<evidence type="ECO:0000313" key="7">
    <source>
        <dbReference type="Proteomes" id="UP000094527"/>
    </source>
</evidence>
<organism evidence="6 7">
    <name type="scientific">Orchesella cincta</name>
    <name type="common">Springtail</name>
    <name type="synonym">Podura cincta</name>
    <dbReference type="NCBI Taxonomy" id="48709"/>
    <lineage>
        <taxon>Eukaryota</taxon>
        <taxon>Metazoa</taxon>
        <taxon>Ecdysozoa</taxon>
        <taxon>Arthropoda</taxon>
        <taxon>Hexapoda</taxon>
        <taxon>Collembola</taxon>
        <taxon>Entomobryomorpha</taxon>
        <taxon>Entomobryoidea</taxon>
        <taxon>Orchesellidae</taxon>
        <taxon>Orchesellinae</taxon>
        <taxon>Orchesella</taxon>
    </lineage>
</organism>
<dbReference type="CDD" id="cd03127">
    <property type="entry name" value="tetraspanin_LEL"/>
    <property type="match status" value="1"/>
</dbReference>
<dbReference type="InterPro" id="IPR008952">
    <property type="entry name" value="Tetraspanin_EC2_sf"/>
</dbReference>
<gene>
    <name evidence="6" type="ORF">Ocin01_16740</name>
</gene>
<dbReference type="OrthoDB" id="10033535at2759"/>
<sequence>MMQNCLVFTAFIAPLFLGILLVWGAFAAKNGIVWYFSRILDNERIELTNFTIPLILLIVAGVFTFLLVFFLVVAINEKKTIFSNLYVIMIDCTMVLELSALYMLFITDADGMAKNTMYNSMGNYYNEGSSSQNVSVQFWDYMQENLKCCGIYGYTDWVAAEQAPEVGFIPKSCCIEDIQTSESCTEVITKDKINSVAFIKNTIYMDGCLSQYNSFYGIGLLEVIAIFSIFCQVCGIVTVCSVVNNRRSGYINMT</sequence>
<evidence type="ECO:0000256" key="2">
    <source>
        <dbReference type="ARBA" id="ARBA00022692"/>
    </source>
</evidence>
<evidence type="ECO:0000256" key="5">
    <source>
        <dbReference type="SAM" id="Phobius"/>
    </source>
</evidence>
<dbReference type="InterPro" id="IPR018499">
    <property type="entry name" value="Tetraspanin/Peripherin"/>
</dbReference>
<feature type="transmembrane region" description="Helical" evidence="5">
    <location>
        <begin position="51"/>
        <end position="73"/>
    </location>
</feature>
<keyword evidence="3 5" id="KW-1133">Transmembrane helix</keyword>
<accession>A0A1D2MAP7</accession>
<evidence type="ECO:0000256" key="4">
    <source>
        <dbReference type="ARBA" id="ARBA00023136"/>
    </source>
</evidence>
<dbReference type="EMBL" id="LJIJ01002281">
    <property type="protein sequence ID" value="ODM89944.1"/>
    <property type="molecule type" value="Genomic_DNA"/>
</dbReference>
<dbReference type="SUPFAM" id="SSF48652">
    <property type="entry name" value="Tetraspanin"/>
    <property type="match status" value="1"/>
</dbReference>
<dbReference type="AlphaFoldDB" id="A0A1D2MAP7"/>
<keyword evidence="4 5" id="KW-0472">Membrane</keyword>
<comment type="caution">
    <text evidence="6">The sequence shown here is derived from an EMBL/GenBank/DDBJ whole genome shotgun (WGS) entry which is preliminary data.</text>
</comment>
<evidence type="ECO:0000256" key="3">
    <source>
        <dbReference type="ARBA" id="ARBA00022989"/>
    </source>
</evidence>
<dbReference type="STRING" id="48709.A0A1D2MAP7"/>
<protein>
    <submittedName>
        <fullName evidence="6">CD63 antigen</fullName>
    </submittedName>
</protein>
<evidence type="ECO:0000313" key="6">
    <source>
        <dbReference type="EMBL" id="ODM89944.1"/>
    </source>
</evidence>
<dbReference type="PANTHER" id="PTHR19282">
    <property type="entry name" value="TETRASPANIN"/>
    <property type="match status" value="1"/>
</dbReference>
<name>A0A1D2MAP7_ORCCI</name>
<dbReference type="Proteomes" id="UP000094527">
    <property type="component" value="Unassembled WGS sequence"/>
</dbReference>